<dbReference type="FunFam" id="2.60.40.10:FF:000199">
    <property type="entry name" value="next to BRCA1 gene 1 protein-like"/>
    <property type="match status" value="1"/>
</dbReference>
<keyword evidence="6" id="KW-0862">Zinc</keyword>
<feature type="domain" description="JmjC" evidence="12">
    <location>
        <begin position="138"/>
        <end position="301"/>
    </location>
</feature>
<dbReference type="InterPro" id="IPR039517">
    <property type="entry name" value="C6orf106_UBA-like"/>
</dbReference>
<evidence type="ECO:0000256" key="8">
    <source>
        <dbReference type="ARBA" id="ARBA00023004"/>
    </source>
</evidence>
<keyword evidence="8" id="KW-0408">Iron</keyword>
<comment type="subcellular location">
    <subcellularLocation>
        <location evidence="3">Cytoplasmic vesicle</location>
        <location evidence="3">Autophagosome</location>
    </subcellularLocation>
    <subcellularLocation>
        <location evidence="2">Nucleus</location>
    </subcellularLocation>
</comment>
<dbReference type="InterPro" id="IPR013783">
    <property type="entry name" value="Ig-like_fold"/>
</dbReference>
<dbReference type="GO" id="GO:0005634">
    <property type="term" value="C:nucleus"/>
    <property type="evidence" value="ECO:0007669"/>
    <property type="project" value="UniProtKB-SubCell"/>
</dbReference>
<dbReference type="Pfam" id="PF13621">
    <property type="entry name" value="Cupin_8"/>
    <property type="match status" value="1"/>
</dbReference>
<dbReference type="Pfam" id="PF16158">
    <property type="entry name" value="N_BRCA1_IG"/>
    <property type="match status" value="1"/>
</dbReference>
<dbReference type="SMART" id="SM00558">
    <property type="entry name" value="JmjC"/>
    <property type="match status" value="1"/>
</dbReference>
<dbReference type="GO" id="GO:0008270">
    <property type="term" value="F:zinc ion binding"/>
    <property type="evidence" value="ECO:0007669"/>
    <property type="project" value="UniProtKB-KW"/>
</dbReference>
<keyword evidence="9" id="KW-0539">Nucleus</keyword>
<dbReference type="PROSITE" id="PS51184">
    <property type="entry name" value="JMJC"/>
    <property type="match status" value="1"/>
</dbReference>
<dbReference type="InterPro" id="IPR009060">
    <property type="entry name" value="UBA-like_sf"/>
</dbReference>
<dbReference type="CDD" id="cd14349">
    <property type="entry name" value="UBA_CF106"/>
    <property type="match status" value="1"/>
</dbReference>
<name>A0A7R8WIK2_9CRUS</name>
<dbReference type="PANTHER" id="PTHR12461">
    <property type="entry name" value="HYPOXIA-INDUCIBLE FACTOR 1 ALPHA INHIBITOR-RELATED"/>
    <property type="match status" value="1"/>
</dbReference>
<dbReference type="GO" id="GO:0005776">
    <property type="term" value="C:autophagosome"/>
    <property type="evidence" value="ECO:0007669"/>
    <property type="project" value="UniProtKB-SubCell"/>
</dbReference>
<dbReference type="InterPro" id="IPR041667">
    <property type="entry name" value="Cupin_8"/>
</dbReference>
<dbReference type="Gene3D" id="2.60.40.10">
    <property type="entry name" value="Immunoglobulins"/>
    <property type="match status" value="1"/>
</dbReference>
<feature type="region of interest" description="Disordered" evidence="11">
    <location>
        <begin position="526"/>
        <end position="554"/>
    </location>
</feature>
<dbReference type="SUPFAM" id="SSF46934">
    <property type="entry name" value="UBA-like"/>
    <property type="match status" value="1"/>
</dbReference>
<evidence type="ECO:0000256" key="5">
    <source>
        <dbReference type="ARBA" id="ARBA00022771"/>
    </source>
</evidence>
<dbReference type="GO" id="GO:0051864">
    <property type="term" value="F:histone H3K36 demethylase activity"/>
    <property type="evidence" value="ECO:0007669"/>
    <property type="project" value="TreeGrafter"/>
</dbReference>
<evidence type="ECO:0000259" key="12">
    <source>
        <dbReference type="PROSITE" id="PS51184"/>
    </source>
</evidence>
<dbReference type="InterPro" id="IPR003347">
    <property type="entry name" value="JmjC_dom"/>
</dbReference>
<dbReference type="PANTHER" id="PTHR12461:SF106">
    <property type="entry name" value="BIFUNCTIONAL PEPTIDASE AND ARGINYL-HYDROXYLASE JMJD5"/>
    <property type="match status" value="1"/>
</dbReference>
<keyword evidence="5" id="KW-0863">Zinc-finger</keyword>
<evidence type="ECO:0000256" key="10">
    <source>
        <dbReference type="ARBA" id="ARBA00023329"/>
    </source>
</evidence>
<dbReference type="EMBL" id="OB662170">
    <property type="protein sequence ID" value="CAD7229607.1"/>
    <property type="molecule type" value="Genomic_DNA"/>
</dbReference>
<evidence type="ECO:0000256" key="1">
    <source>
        <dbReference type="ARBA" id="ARBA00001954"/>
    </source>
</evidence>
<evidence type="ECO:0000256" key="7">
    <source>
        <dbReference type="ARBA" id="ARBA00023002"/>
    </source>
</evidence>
<dbReference type="Gene3D" id="2.60.120.650">
    <property type="entry name" value="Cupin"/>
    <property type="match status" value="1"/>
</dbReference>
<evidence type="ECO:0000256" key="2">
    <source>
        <dbReference type="ARBA" id="ARBA00004123"/>
    </source>
</evidence>
<keyword evidence="7" id="KW-0560">Oxidoreductase</keyword>
<proteinExistence type="predicted"/>
<keyword evidence="4" id="KW-0479">Metal-binding</keyword>
<dbReference type="SUPFAM" id="SSF51197">
    <property type="entry name" value="Clavaminate synthase-like"/>
    <property type="match status" value="1"/>
</dbReference>
<dbReference type="GO" id="GO:0031410">
    <property type="term" value="C:cytoplasmic vesicle"/>
    <property type="evidence" value="ECO:0007669"/>
    <property type="project" value="UniProtKB-KW"/>
</dbReference>
<dbReference type="AlphaFoldDB" id="A0A7R8WIK2"/>
<dbReference type="OrthoDB" id="661148at2759"/>
<organism evidence="13">
    <name type="scientific">Cyprideis torosa</name>
    <dbReference type="NCBI Taxonomy" id="163714"/>
    <lineage>
        <taxon>Eukaryota</taxon>
        <taxon>Metazoa</taxon>
        <taxon>Ecdysozoa</taxon>
        <taxon>Arthropoda</taxon>
        <taxon>Crustacea</taxon>
        <taxon>Oligostraca</taxon>
        <taxon>Ostracoda</taxon>
        <taxon>Podocopa</taxon>
        <taxon>Podocopida</taxon>
        <taxon>Cytherocopina</taxon>
        <taxon>Cytheroidea</taxon>
        <taxon>Cytherideidae</taxon>
        <taxon>Cyprideis</taxon>
    </lineage>
</organism>
<dbReference type="InterPro" id="IPR032350">
    <property type="entry name" value="Nbr1_FW"/>
</dbReference>
<protein>
    <recommendedName>
        <fullName evidence="12">JmjC domain-containing protein</fullName>
    </recommendedName>
</protein>
<dbReference type="Pfam" id="PF14555">
    <property type="entry name" value="UBA_4"/>
    <property type="match status" value="1"/>
</dbReference>
<reference evidence="13" key="1">
    <citation type="submission" date="2020-11" db="EMBL/GenBank/DDBJ databases">
        <authorList>
            <person name="Tran Van P."/>
        </authorList>
    </citation>
    <scope>NUCLEOTIDE SEQUENCE</scope>
</reference>
<evidence type="ECO:0000256" key="11">
    <source>
        <dbReference type="SAM" id="MobiDB-lite"/>
    </source>
</evidence>
<keyword evidence="10" id="KW-0968">Cytoplasmic vesicle</keyword>
<evidence type="ECO:0000256" key="6">
    <source>
        <dbReference type="ARBA" id="ARBA00022833"/>
    </source>
</evidence>
<sequence length="554" mass="62138">MGLVMGQPHKEISDLAYTVSQCISPHLRRLDFSTSFTPSIPVPCHPLCSRLRALQEMPSIEAFVKDIVASSSPILIKGAVLEWPATKNWTLESLYKILGPRLLPVEIGSQYTEDNWTQKLMLGEDFFEQYICKHDGSGYLAQHGLLDQIPELARDIWTPDYCGLAEENDENDPLVTVNAWFGPPGTKSPLHHDPKQNLFAQVLGKKYFLIFPPTAPVYPHEDPMMSNTSQVDCLNPDTNRFPRYMSDAKPLECTVEQGDLLYIPPKWWHFVTSLETSFSISFWFNEMAGDDIDGGLLQAFSCLGTTDRDVLISEFKRYIGSHLTDNVASFYLDMSNWNLQVAICTYLDTETTEEPRLPSMKFVGDVTIGEGECVPPNTNFVKTWRVANTGEVRWPQGCVLHFSDGDKMCPEDTIPVPELSPGQQGEISWNMRSPAAEGMFQSRWRMATPDGHFFGDVIWMIVSVNETGTLALTQQLSNLPLGQSPPAVFGGDQRMSNFDPFCRQPQQPRNPLLSQPLFGPTDIHFPRVPNPFASSTPNHMPPSSSPEASEHEMS</sequence>
<evidence type="ECO:0000256" key="4">
    <source>
        <dbReference type="ARBA" id="ARBA00022723"/>
    </source>
</evidence>
<dbReference type="CDD" id="cd14947">
    <property type="entry name" value="NBR1_like"/>
    <property type="match status" value="1"/>
</dbReference>
<evidence type="ECO:0000256" key="9">
    <source>
        <dbReference type="ARBA" id="ARBA00023242"/>
    </source>
</evidence>
<evidence type="ECO:0000313" key="13">
    <source>
        <dbReference type="EMBL" id="CAD7229607.1"/>
    </source>
</evidence>
<gene>
    <name evidence="13" type="ORF">CTOB1V02_LOCUS7476</name>
</gene>
<accession>A0A7R8WIK2</accession>
<comment type="cofactor">
    <cofactor evidence="1">
        <name>Fe(2+)</name>
        <dbReference type="ChEBI" id="CHEBI:29033"/>
    </cofactor>
</comment>
<evidence type="ECO:0000256" key="3">
    <source>
        <dbReference type="ARBA" id="ARBA00004419"/>
    </source>
</evidence>
<dbReference type="Gene3D" id="1.10.8.10">
    <property type="entry name" value="DNA helicase RuvA subunit, C-terminal domain"/>
    <property type="match status" value="1"/>
</dbReference>